<protein>
    <submittedName>
        <fullName evidence="3">Uncharacterized protein</fullName>
    </submittedName>
</protein>
<dbReference type="Proteomes" id="UP000631421">
    <property type="component" value="Unassembled WGS sequence"/>
</dbReference>
<proteinExistence type="predicted"/>
<gene>
    <name evidence="3" type="ORF">H6F44_16340</name>
</gene>
<keyword evidence="2" id="KW-0732">Signal</keyword>
<comment type="caution">
    <text evidence="3">The sequence shown here is derived from an EMBL/GenBank/DDBJ whole genome shotgun (WGS) entry which is preliminary data.</text>
</comment>
<accession>A0A926UX99</accession>
<dbReference type="RefSeq" id="WP_190352095.1">
    <property type="nucleotide sequence ID" value="NZ_JACJPY010000062.1"/>
</dbReference>
<feature type="signal peptide" evidence="2">
    <location>
        <begin position="1"/>
        <end position="18"/>
    </location>
</feature>
<evidence type="ECO:0000313" key="4">
    <source>
        <dbReference type="Proteomes" id="UP000631421"/>
    </source>
</evidence>
<feature type="compositionally biased region" description="Pro residues" evidence="1">
    <location>
        <begin position="277"/>
        <end position="291"/>
    </location>
</feature>
<reference evidence="3" key="1">
    <citation type="journal article" date="2015" name="ISME J.">
        <title>Draft Genome Sequence of Streptomyces incarnatus NRRL8089, which Produces the Nucleoside Antibiotic Sinefungin.</title>
        <authorList>
            <person name="Oshima K."/>
            <person name="Hattori M."/>
            <person name="Shimizu H."/>
            <person name="Fukuda K."/>
            <person name="Nemoto M."/>
            <person name="Inagaki K."/>
            <person name="Tamura T."/>
        </authorList>
    </citation>
    <scope>NUCLEOTIDE SEQUENCE</scope>
    <source>
        <strain evidence="3">FACHB-1277</strain>
    </source>
</reference>
<name>A0A926UX99_9CYAN</name>
<dbReference type="EMBL" id="JACJPY010000062">
    <property type="protein sequence ID" value="MBD2151677.1"/>
    <property type="molecule type" value="Genomic_DNA"/>
</dbReference>
<organism evidence="3 4">
    <name type="scientific">Pseudanabaena cinerea FACHB-1277</name>
    <dbReference type="NCBI Taxonomy" id="2949581"/>
    <lineage>
        <taxon>Bacteria</taxon>
        <taxon>Bacillati</taxon>
        <taxon>Cyanobacteriota</taxon>
        <taxon>Cyanophyceae</taxon>
        <taxon>Pseudanabaenales</taxon>
        <taxon>Pseudanabaenaceae</taxon>
        <taxon>Pseudanabaena</taxon>
        <taxon>Pseudanabaena cinerea</taxon>
    </lineage>
</organism>
<sequence length="291" mass="30563">MRIYYLAGILLSITATLAACGEAPPVTCTISTNRDLKMGIQKTANFVSGTNCDEIRRLAEEGKPLVGMISENNPSAPAKPVETAKPLAFDTPFVSGQKTQELIPTTDKESRIQELEKKIEVDAKQSRDPFTSTIINPVPKLETLLLKPKAPPKLKPAIVVRTNPRRSIVAPPPPPPDTSAAQGTAVTGTVEIGGTVYAIIKAAGEANSRNVRAGQTISNGKVLVKRIDTNSEPPIIVLQQNGVEVLRAVGAPVIASNTTQTGANPEAPATGNSPTAPSTPPISIPPLIPAQ</sequence>
<evidence type="ECO:0000256" key="2">
    <source>
        <dbReference type="SAM" id="SignalP"/>
    </source>
</evidence>
<feature type="chain" id="PRO_5038106823" evidence="2">
    <location>
        <begin position="19"/>
        <end position="291"/>
    </location>
</feature>
<dbReference type="AlphaFoldDB" id="A0A926UX99"/>
<dbReference type="PROSITE" id="PS51257">
    <property type="entry name" value="PROKAR_LIPOPROTEIN"/>
    <property type="match status" value="1"/>
</dbReference>
<evidence type="ECO:0000313" key="3">
    <source>
        <dbReference type="EMBL" id="MBD2151677.1"/>
    </source>
</evidence>
<feature type="region of interest" description="Disordered" evidence="1">
    <location>
        <begin position="257"/>
        <end position="291"/>
    </location>
</feature>
<reference evidence="3" key="2">
    <citation type="submission" date="2020-08" db="EMBL/GenBank/DDBJ databases">
        <authorList>
            <person name="Chen M."/>
            <person name="Teng W."/>
            <person name="Zhao L."/>
            <person name="Hu C."/>
            <person name="Zhou Y."/>
            <person name="Han B."/>
            <person name="Song L."/>
            <person name="Shu W."/>
        </authorList>
    </citation>
    <scope>NUCLEOTIDE SEQUENCE</scope>
    <source>
        <strain evidence="3">FACHB-1277</strain>
    </source>
</reference>
<evidence type="ECO:0000256" key="1">
    <source>
        <dbReference type="SAM" id="MobiDB-lite"/>
    </source>
</evidence>
<keyword evidence="4" id="KW-1185">Reference proteome</keyword>